<feature type="region of interest" description="Disordered" evidence="1">
    <location>
        <begin position="53"/>
        <end position="87"/>
    </location>
</feature>
<feature type="non-terminal residue" evidence="2">
    <location>
        <position position="1"/>
    </location>
</feature>
<sequence length="139" mass="15205">WAPPAAPGMTLRQTIEKREREAGLRCWDVSCGVGPSDEDPFVTITDAQKRQIRIRQQVAASDSAEDGKGKGKEKEKTDEEPEPQYVCPHTFHPPCIVSAQRAALNGAEEVVVEDGKSVEVSCPVCRATGVVSREDWEEG</sequence>
<dbReference type="AlphaFoldDB" id="A0A6A4IQI4"/>
<dbReference type="Proteomes" id="UP000799118">
    <property type="component" value="Unassembled WGS sequence"/>
</dbReference>
<dbReference type="EMBL" id="ML769385">
    <property type="protein sequence ID" value="KAE9410465.1"/>
    <property type="molecule type" value="Genomic_DNA"/>
</dbReference>
<evidence type="ECO:0000313" key="3">
    <source>
        <dbReference type="Proteomes" id="UP000799118"/>
    </source>
</evidence>
<organism evidence="2 3">
    <name type="scientific">Gymnopus androsaceus JB14</name>
    <dbReference type="NCBI Taxonomy" id="1447944"/>
    <lineage>
        <taxon>Eukaryota</taxon>
        <taxon>Fungi</taxon>
        <taxon>Dikarya</taxon>
        <taxon>Basidiomycota</taxon>
        <taxon>Agaricomycotina</taxon>
        <taxon>Agaricomycetes</taxon>
        <taxon>Agaricomycetidae</taxon>
        <taxon>Agaricales</taxon>
        <taxon>Marasmiineae</taxon>
        <taxon>Omphalotaceae</taxon>
        <taxon>Gymnopus</taxon>
    </lineage>
</organism>
<dbReference type="InterPro" id="IPR013083">
    <property type="entry name" value="Znf_RING/FYVE/PHD"/>
</dbReference>
<proteinExistence type="predicted"/>
<dbReference type="Gene3D" id="3.30.40.10">
    <property type="entry name" value="Zinc/RING finger domain, C3HC4 (zinc finger)"/>
    <property type="match status" value="1"/>
</dbReference>
<keyword evidence="3" id="KW-1185">Reference proteome</keyword>
<feature type="compositionally biased region" description="Basic and acidic residues" evidence="1">
    <location>
        <begin position="65"/>
        <end position="77"/>
    </location>
</feature>
<dbReference type="OrthoDB" id="8062037at2759"/>
<dbReference type="SUPFAM" id="SSF57850">
    <property type="entry name" value="RING/U-box"/>
    <property type="match status" value="1"/>
</dbReference>
<protein>
    <submittedName>
        <fullName evidence="2">Uncharacterized protein</fullName>
    </submittedName>
</protein>
<reference evidence="2" key="1">
    <citation type="journal article" date="2019" name="Environ. Microbiol.">
        <title>Fungal ecological strategies reflected in gene transcription - a case study of two litter decomposers.</title>
        <authorList>
            <person name="Barbi F."/>
            <person name="Kohler A."/>
            <person name="Barry K."/>
            <person name="Baskaran P."/>
            <person name="Daum C."/>
            <person name="Fauchery L."/>
            <person name="Ihrmark K."/>
            <person name="Kuo A."/>
            <person name="LaButti K."/>
            <person name="Lipzen A."/>
            <person name="Morin E."/>
            <person name="Grigoriev I.V."/>
            <person name="Henrissat B."/>
            <person name="Lindahl B."/>
            <person name="Martin F."/>
        </authorList>
    </citation>
    <scope>NUCLEOTIDE SEQUENCE</scope>
    <source>
        <strain evidence="2">JB14</strain>
    </source>
</reference>
<gene>
    <name evidence="2" type="ORF">BT96DRAFT_781792</name>
</gene>
<evidence type="ECO:0000256" key="1">
    <source>
        <dbReference type="SAM" id="MobiDB-lite"/>
    </source>
</evidence>
<evidence type="ECO:0000313" key="2">
    <source>
        <dbReference type="EMBL" id="KAE9410465.1"/>
    </source>
</evidence>
<feature type="non-terminal residue" evidence="2">
    <location>
        <position position="139"/>
    </location>
</feature>
<name>A0A6A4IQI4_9AGAR</name>
<accession>A0A6A4IQI4</accession>